<proteinExistence type="predicted"/>
<dbReference type="InterPro" id="IPR021514">
    <property type="entry name" value="DUF3176"/>
</dbReference>
<feature type="transmembrane region" description="Helical" evidence="2">
    <location>
        <begin position="64"/>
        <end position="89"/>
    </location>
</feature>
<keyword evidence="4" id="KW-1185">Reference proteome</keyword>
<accession>A0A9P4WIU3</accession>
<protein>
    <submittedName>
        <fullName evidence="3">Uncharacterized protein</fullName>
    </submittedName>
</protein>
<feature type="compositionally biased region" description="Acidic residues" evidence="1">
    <location>
        <begin position="554"/>
        <end position="565"/>
    </location>
</feature>
<dbReference type="Proteomes" id="UP000758155">
    <property type="component" value="Unassembled WGS sequence"/>
</dbReference>
<feature type="compositionally biased region" description="Basic and acidic residues" evidence="1">
    <location>
        <begin position="582"/>
        <end position="604"/>
    </location>
</feature>
<evidence type="ECO:0000256" key="1">
    <source>
        <dbReference type="SAM" id="MobiDB-lite"/>
    </source>
</evidence>
<feature type="region of interest" description="Disordered" evidence="1">
    <location>
        <begin position="223"/>
        <end position="250"/>
    </location>
</feature>
<dbReference type="PANTHER" id="PTHR35394:SF6">
    <property type="entry name" value="DUF3176 DOMAIN-CONTAINING PROTEIN"/>
    <property type="match status" value="1"/>
</dbReference>
<evidence type="ECO:0000256" key="2">
    <source>
        <dbReference type="SAM" id="Phobius"/>
    </source>
</evidence>
<dbReference type="EMBL" id="SWKV01000081">
    <property type="protein sequence ID" value="KAF3033408.1"/>
    <property type="molecule type" value="Genomic_DNA"/>
</dbReference>
<feature type="compositionally biased region" description="Basic and acidic residues" evidence="1">
    <location>
        <begin position="643"/>
        <end position="663"/>
    </location>
</feature>
<sequence>MHSVRSSYESRPTPGKAHQKFYRIFQSWIWEILSIAVAIGLIIAITVLLATYNGKPTPDWGERINLNALLATLSTVLRAMLVVVVSQVISQRKWEWFKITRKRPLSHLQKFDSGSRGIPGAVQLLPIVLWRDPVTFTAALVLITSFLVGPFVQQASRTSECTFVAPGFRASLPFAHYVPRRSGYVSDVERDDLGLPAPDLITAVLSAVTVPDSVENQIRGSCPTGNCTFPNGDPAQSGSGSTTDDEPGRHSTVAMCNKCVDVSSLVTRENVPYPVLSLPNNVSVSRTGGDREVVRLQPSTDLTWMGDLLTPDLRSLSRWAYVNASFIGLNSYANNTAAATMCSLYPCVRTYTTSIDDNNVSQTEVASKVMQLDLLSNDGVTENGGSNALDNVYKYYAAIQSPCRIQEKVFDLNINRSSQINGTNLALFDFTDYGDPDTAGSTWLNVTAPKEPVWKESILPLMFYGRDIVDVKLDQYGRSPCEETPQDQNANAAKEKNPLETKNISKISKSVAVTMPWLQSTDSSGEAPVLRKRTMRAWGSENQREEPSDISLADLEEQEETSSEDFGDHIVPEVLASPQDDWAPRNHFDGNEQTLEERMARDSTRSYQEPGPPQISPISPLEYMYEHLEISEDASERSAGTVEEARARGDQSGVRDEERDNRRIGRSAL</sequence>
<keyword evidence="2" id="KW-1133">Transmembrane helix</keyword>
<comment type="caution">
    <text evidence="3">The sequence shown here is derived from an EMBL/GenBank/DDBJ whole genome shotgun (WGS) entry which is preliminary data.</text>
</comment>
<organism evidence="3 4">
    <name type="scientific">Didymella heteroderae</name>
    <dbReference type="NCBI Taxonomy" id="1769908"/>
    <lineage>
        <taxon>Eukaryota</taxon>
        <taxon>Fungi</taxon>
        <taxon>Dikarya</taxon>
        <taxon>Ascomycota</taxon>
        <taxon>Pezizomycotina</taxon>
        <taxon>Dothideomycetes</taxon>
        <taxon>Pleosporomycetidae</taxon>
        <taxon>Pleosporales</taxon>
        <taxon>Pleosporineae</taxon>
        <taxon>Didymellaceae</taxon>
        <taxon>Didymella</taxon>
    </lineage>
</organism>
<gene>
    <name evidence="3" type="ORF">E8E12_000790</name>
</gene>
<name>A0A9P4WIU3_9PLEO</name>
<reference evidence="3" key="1">
    <citation type="submission" date="2019-04" db="EMBL/GenBank/DDBJ databases">
        <title>Sequencing of skin fungus with MAO and IRED activity.</title>
        <authorList>
            <person name="Marsaioli A.J."/>
            <person name="Bonatto J.M.C."/>
            <person name="Reis Junior O."/>
        </authorList>
    </citation>
    <scope>NUCLEOTIDE SEQUENCE</scope>
    <source>
        <strain evidence="3">28M1</strain>
    </source>
</reference>
<feature type="region of interest" description="Disordered" evidence="1">
    <location>
        <begin position="535"/>
        <end position="619"/>
    </location>
</feature>
<dbReference type="AlphaFoldDB" id="A0A9P4WIU3"/>
<dbReference type="OrthoDB" id="5376804at2759"/>
<feature type="transmembrane region" description="Helical" evidence="2">
    <location>
        <begin position="134"/>
        <end position="152"/>
    </location>
</feature>
<feature type="transmembrane region" description="Helical" evidence="2">
    <location>
        <begin position="28"/>
        <end position="52"/>
    </location>
</feature>
<evidence type="ECO:0000313" key="4">
    <source>
        <dbReference type="Proteomes" id="UP000758155"/>
    </source>
</evidence>
<keyword evidence="2" id="KW-0812">Transmembrane</keyword>
<feature type="region of interest" description="Disordered" evidence="1">
    <location>
        <begin position="479"/>
        <end position="501"/>
    </location>
</feature>
<keyword evidence="2" id="KW-0472">Membrane</keyword>
<evidence type="ECO:0000313" key="3">
    <source>
        <dbReference type="EMBL" id="KAF3033408.1"/>
    </source>
</evidence>
<dbReference type="Pfam" id="PF11374">
    <property type="entry name" value="DUF3176"/>
    <property type="match status" value="1"/>
</dbReference>
<dbReference type="PANTHER" id="PTHR35394">
    <property type="entry name" value="DUF3176 DOMAIN-CONTAINING PROTEIN"/>
    <property type="match status" value="1"/>
</dbReference>
<feature type="region of interest" description="Disordered" evidence="1">
    <location>
        <begin position="631"/>
        <end position="669"/>
    </location>
</feature>
<feature type="compositionally biased region" description="Polar residues" evidence="1">
    <location>
        <begin position="223"/>
        <end position="242"/>
    </location>
</feature>